<protein>
    <submittedName>
        <fullName evidence="1">Uncharacterized protein</fullName>
    </submittedName>
</protein>
<organism evidence="1">
    <name type="scientific">Rhipicephalus microplus</name>
    <name type="common">Cattle tick</name>
    <name type="synonym">Boophilus microplus</name>
    <dbReference type="NCBI Taxonomy" id="6941"/>
    <lineage>
        <taxon>Eukaryota</taxon>
        <taxon>Metazoa</taxon>
        <taxon>Ecdysozoa</taxon>
        <taxon>Arthropoda</taxon>
        <taxon>Chelicerata</taxon>
        <taxon>Arachnida</taxon>
        <taxon>Acari</taxon>
        <taxon>Parasitiformes</taxon>
        <taxon>Ixodida</taxon>
        <taxon>Ixodoidea</taxon>
        <taxon>Ixodidae</taxon>
        <taxon>Rhipicephalinae</taxon>
        <taxon>Rhipicephalus</taxon>
        <taxon>Boophilus</taxon>
    </lineage>
</organism>
<reference evidence="1" key="1">
    <citation type="submission" date="2020-03" db="EMBL/GenBank/DDBJ databases">
        <title>A transcriptome and proteome of the tick Rhipicephalus microplus shaped by the genetic composition of its hosts and developmental stage.</title>
        <authorList>
            <person name="Garcia G.R."/>
            <person name="Ribeiro J.M.C."/>
            <person name="Maruyama S.R."/>
            <person name="Gardinasse L.G."/>
            <person name="Nelson K."/>
            <person name="Ferreira B.R."/>
            <person name="Andrade T.G."/>
            <person name="Santos I.K.F.M."/>
        </authorList>
    </citation>
    <scope>NUCLEOTIDE SEQUENCE</scope>
    <source>
        <strain evidence="1">NSGR</strain>
        <tissue evidence="1">Salivary glands</tissue>
    </source>
</reference>
<dbReference type="AlphaFoldDB" id="A0A6G5AJ29"/>
<proteinExistence type="predicted"/>
<dbReference type="EMBL" id="GIKN01007794">
    <property type="protein sequence ID" value="NIE50067.1"/>
    <property type="molecule type" value="Transcribed_RNA"/>
</dbReference>
<name>A0A6G5AJ29_RHIMP</name>
<sequence>MRSSIQVPRQAGLLLRSHVMLKSHVVISQLLGSIGHRRCTAQHQIILFADSGSPLRSSPCTTCLSLSRIPFNSILSYKAFCCVRTRQSKNHCGRGFSSFSFREEKCKYCNESKNG</sequence>
<evidence type="ECO:0000313" key="1">
    <source>
        <dbReference type="EMBL" id="NIE50067.1"/>
    </source>
</evidence>
<accession>A0A6G5AJ29</accession>